<proteinExistence type="inferred from homology"/>
<dbReference type="EC" id="3.4.21.89" evidence="4 7"/>
<dbReference type="EMBL" id="FOHJ01000009">
    <property type="protein sequence ID" value="SET83477.1"/>
    <property type="molecule type" value="Genomic_DNA"/>
</dbReference>
<keyword evidence="10" id="KW-1185">Reference proteome</keyword>
<dbReference type="PANTHER" id="PTHR43390">
    <property type="entry name" value="SIGNAL PEPTIDASE I"/>
    <property type="match status" value="1"/>
</dbReference>
<dbReference type="PROSITE" id="PS00760">
    <property type="entry name" value="SPASE_I_2"/>
    <property type="match status" value="1"/>
</dbReference>
<evidence type="ECO:0000256" key="1">
    <source>
        <dbReference type="ARBA" id="ARBA00000677"/>
    </source>
</evidence>
<dbReference type="PANTHER" id="PTHR43390:SF1">
    <property type="entry name" value="CHLOROPLAST PROCESSING PEPTIDASE"/>
    <property type="match status" value="1"/>
</dbReference>
<dbReference type="InterPro" id="IPR019533">
    <property type="entry name" value="Peptidase_S26"/>
</dbReference>
<keyword evidence="7" id="KW-0812">Transmembrane</keyword>
<protein>
    <recommendedName>
        <fullName evidence="4 7">Signal peptidase I</fullName>
        <ecNumber evidence="4 7">3.4.21.89</ecNumber>
    </recommendedName>
</protein>
<dbReference type="PRINTS" id="PR00727">
    <property type="entry name" value="LEADERPTASE"/>
</dbReference>
<keyword evidence="7" id="KW-0645">Protease</keyword>
<gene>
    <name evidence="9" type="ORF">SAMN05421676_10915</name>
</gene>
<reference evidence="10" key="1">
    <citation type="submission" date="2016-10" db="EMBL/GenBank/DDBJ databases">
        <authorList>
            <person name="Varghese N."/>
            <person name="Submissions S."/>
        </authorList>
    </citation>
    <scope>NUCLEOTIDE SEQUENCE [LARGE SCALE GENOMIC DNA]</scope>
    <source>
        <strain evidence="10">CGMCC 1.3566</strain>
    </source>
</reference>
<dbReference type="CDD" id="cd06530">
    <property type="entry name" value="S26_SPase_I"/>
    <property type="match status" value="1"/>
</dbReference>
<dbReference type="AlphaFoldDB" id="A0A1I0HI45"/>
<dbReference type="InterPro" id="IPR036286">
    <property type="entry name" value="LexA/Signal_pep-like_sf"/>
</dbReference>
<dbReference type="NCBIfam" id="TIGR02227">
    <property type="entry name" value="sigpep_I_bact"/>
    <property type="match status" value="1"/>
</dbReference>
<evidence type="ECO:0000313" key="9">
    <source>
        <dbReference type="EMBL" id="SET83477.1"/>
    </source>
</evidence>
<accession>A0A1I0HI45</accession>
<evidence type="ECO:0000256" key="5">
    <source>
        <dbReference type="ARBA" id="ARBA00022801"/>
    </source>
</evidence>
<dbReference type="Proteomes" id="UP000199095">
    <property type="component" value="Unassembled WGS sequence"/>
</dbReference>
<dbReference type="PROSITE" id="PS00761">
    <property type="entry name" value="SPASE_I_3"/>
    <property type="match status" value="1"/>
</dbReference>
<dbReference type="InterPro" id="IPR000223">
    <property type="entry name" value="Pept_S26A_signal_pept_1"/>
</dbReference>
<name>A0A1I0HI45_9BACI</name>
<feature type="domain" description="Peptidase S26" evidence="8">
    <location>
        <begin position="9"/>
        <end position="176"/>
    </location>
</feature>
<comment type="subcellular location">
    <subcellularLocation>
        <location evidence="2">Cell membrane</location>
        <topology evidence="2">Single-pass type II membrane protein</topology>
    </subcellularLocation>
    <subcellularLocation>
        <location evidence="7">Membrane</location>
        <topology evidence="7">Single-pass type II membrane protein</topology>
    </subcellularLocation>
</comment>
<dbReference type="OrthoDB" id="9802919at2"/>
<dbReference type="STRING" id="237682.SAMN05421676_10915"/>
<sequence>MAAKNREWLSWIKVIVISAILALGIRTFLFTPIIVDGPSMLPTLENGDHLIVNKLNYTIGQPERFDIVVFHATQKRDYIKRVIGLPGEHISYQNEILYVDGTPVAEPFIRERVTSLPAGSHYTHDFTLENMPGGYEKIPEGYVLVLGDNRTNSTDSRMIGLIPIDQIVGEAQLIYWPLPHFGLTT</sequence>
<dbReference type="Gene3D" id="2.10.109.10">
    <property type="entry name" value="Umud Fragment, subunit A"/>
    <property type="match status" value="1"/>
</dbReference>
<dbReference type="RefSeq" id="WP_093136324.1">
    <property type="nucleotide sequence ID" value="NZ_FOHJ01000009.1"/>
</dbReference>
<dbReference type="GO" id="GO:0005886">
    <property type="term" value="C:plasma membrane"/>
    <property type="evidence" value="ECO:0007669"/>
    <property type="project" value="UniProtKB-SubCell"/>
</dbReference>
<dbReference type="SUPFAM" id="SSF51306">
    <property type="entry name" value="LexA/Signal peptidase"/>
    <property type="match status" value="1"/>
</dbReference>
<comment type="catalytic activity">
    <reaction evidence="1 7">
        <text>Cleavage of hydrophobic, N-terminal signal or leader sequences from secreted and periplasmic proteins.</text>
        <dbReference type="EC" id="3.4.21.89"/>
    </reaction>
</comment>
<dbReference type="InterPro" id="IPR019757">
    <property type="entry name" value="Pept_S26A_signal_pept_1_Lys-AS"/>
</dbReference>
<dbReference type="InterPro" id="IPR019758">
    <property type="entry name" value="Pept_S26A_signal_pept_1_CS"/>
</dbReference>
<evidence type="ECO:0000259" key="8">
    <source>
        <dbReference type="Pfam" id="PF10502"/>
    </source>
</evidence>
<feature type="active site" evidence="6">
    <location>
        <position position="80"/>
    </location>
</feature>
<dbReference type="GO" id="GO:0009003">
    <property type="term" value="F:signal peptidase activity"/>
    <property type="evidence" value="ECO:0007669"/>
    <property type="project" value="UniProtKB-EC"/>
</dbReference>
<evidence type="ECO:0000256" key="2">
    <source>
        <dbReference type="ARBA" id="ARBA00004401"/>
    </source>
</evidence>
<evidence type="ECO:0000256" key="3">
    <source>
        <dbReference type="ARBA" id="ARBA00009370"/>
    </source>
</evidence>
<comment type="similarity">
    <text evidence="3 7">Belongs to the peptidase S26 family.</text>
</comment>
<dbReference type="Pfam" id="PF10502">
    <property type="entry name" value="Peptidase_S26"/>
    <property type="match status" value="1"/>
</dbReference>
<dbReference type="GO" id="GO:0004252">
    <property type="term" value="F:serine-type endopeptidase activity"/>
    <property type="evidence" value="ECO:0007669"/>
    <property type="project" value="InterPro"/>
</dbReference>
<evidence type="ECO:0000313" key="10">
    <source>
        <dbReference type="Proteomes" id="UP000199095"/>
    </source>
</evidence>
<keyword evidence="7" id="KW-0472">Membrane</keyword>
<dbReference type="GO" id="GO:0006465">
    <property type="term" value="P:signal peptide processing"/>
    <property type="evidence" value="ECO:0007669"/>
    <property type="project" value="InterPro"/>
</dbReference>
<evidence type="ECO:0000256" key="7">
    <source>
        <dbReference type="RuleBase" id="RU362042"/>
    </source>
</evidence>
<evidence type="ECO:0000256" key="6">
    <source>
        <dbReference type="PIRSR" id="PIRSR600223-1"/>
    </source>
</evidence>
<keyword evidence="7" id="KW-1133">Transmembrane helix</keyword>
<feature type="transmembrane region" description="Helical" evidence="7">
    <location>
        <begin position="12"/>
        <end position="35"/>
    </location>
</feature>
<evidence type="ECO:0000256" key="4">
    <source>
        <dbReference type="ARBA" id="ARBA00013208"/>
    </source>
</evidence>
<feature type="active site" evidence="6">
    <location>
        <position position="39"/>
    </location>
</feature>
<keyword evidence="5 7" id="KW-0378">Hydrolase</keyword>
<organism evidence="9 10">
    <name type="scientific">Salinibacillus kushneri</name>
    <dbReference type="NCBI Taxonomy" id="237682"/>
    <lineage>
        <taxon>Bacteria</taxon>
        <taxon>Bacillati</taxon>
        <taxon>Bacillota</taxon>
        <taxon>Bacilli</taxon>
        <taxon>Bacillales</taxon>
        <taxon>Bacillaceae</taxon>
        <taxon>Salinibacillus</taxon>
    </lineage>
</organism>